<reference evidence="2" key="1">
    <citation type="journal article" date="2020" name="mSystems">
        <title>Genome- and Community-Level Interaction Insights into Carbon Utilization and Element Cycling Functions of Hydrothermarchaeota in Hydrothermal Sediment.</title>
        <authorList>
            <person name="Zhou Z."/>
            <person name="Liu Y."/>
            <person name="Xu W."/>
            <person name="Pan J."/>
            <person name="Luo Z.H."/>
            <person name="Li M."/>
        </authorList>
    </citation>
    <scope>NUCLEOTIDE SEQUENCE [LARGE SCALE GENOMIC DNA]</scope>
    <source>
        <strain evidence="2">SpSt-418</strain>
    </source>
</reference>
<comment type="caution">
    <text evidence="2">The sequence shown here is derived from an EMBL/GenBank/DDBJ whole genome shotgun (WGS) entry which is preliminary data.</text>
</comment>
<accession>A0A7C3KFR1</accession>
<dbReference type="InterPro" id="IPR011009">
    <property type="entry name" value="Kinase-like_dom_sf"/>
</dbReference>
<protein>
    <recommendedName>
        <fullName evidence="1">Aminoglycoside phosphotransferase domain-containing protein</fullName>
    </recommendedName>
</protein>
<dbReference type="SUPFAM" id="SSF56112">
    <property type="entry name" value="Protein kinase-like (PK-like)"/>
    <property type="match status" value="1"/>
</dbReference>
<feature type="domain" description="Aminoglycoside phosphotransferase" evidence="1">
    <location>
        <begin position="173"/>
        <end position="259"/>
    </location>
</feature>
<dbReference type="Gene3D" id="3.90.1200.10">
    <property type="match status" value="1"/>
</dbReference>
<dbReference type="InterPro" id="IPR002575">
    <property type="entry name" value="Aminoglycoside_PTrfase"/>
</dbReference>
<gene>
    <name evidence="2" type="ORF">ENR64_16125</name>
</gene>
<evidence type="ECO:0000313" key="2">
    <source>
        <dbReference type="EMBL" id="HFM99250.1"/>
    </source>
</evidence>
<evidence type="ECO:0000259" key="1">
    <source>
        <dbReference type="Pfam" id="PF01636"/>
    </source>
</evidence>
<proteinExistence type="predicted"/>
<organism evidence="2">
    <name type="scientific">Oscillatoriales cyanobacterium SpSt-418</name>
    <dbReference type="NCBI Taxonomy" id="2282169"/>
    <lineage>
        <taxon>Bacteria</taxon>
        <taxon>Bacillati</taxon>
        <taxon>Cyanobacteriota</taxon>
        <taxon>Cyanophyceae</taxon>
        <taxon>Oscillatoriophycideae</taxon>
        <taxon>Oscillatoriales</taxon>
    </lineage>
</organism>
<sequence>MRTIQQNCQPVTFEQLRSALLNHLAEMPSFCSIKEISLLCPPKPIADDLTKLLVKDQEGKPAVVILCSPTAFPQLVAHYMEKTRLAQAALSPTLSHIVLTPLFEGEVCGLSYAVLPYHQPLREDKLGWYLQRLQRSPEMFKLVHQITELTCTPASAEEVETNFVCPLEHLIELEVMPEQIRGSAKDALKRLKTGEWKPRHVLMHNDFWKGNILLNRDVPQTEKNWQNRFVIIDWTGSNVKGYPIYDLIRLAHSMGTKPTALFTQLNAHCCILDCHFDDARSYFMAALGYLSMNLECFPLEWFVKCAKTWVDELEAVYRLPETKKAALLPVCKPQMQFAKP</sequence>
<name>A0A7C3KFR1_9CYAN</name>
<dbReference type="Pfam" id="PF01636">
    <property type="entry name" value="APH"/>
    <property type="match status" value="1"/>
</dbReference>
<dbReference type="EMBL" id="DSRU01000232">
    <property type="protein sequence ID" value="HFM99250.1"/>
    <property type="molecule type" value="Genomic_DNA"/>
</dbReference>
<dbReference type="AlphaFoldDB" id="A0A7C3KFR1"/>